<gene>
    <name evidence="1" type="ORF">C5748_15640</name>
</gene>
<dbReference type="SUPFAM" id="SSF51182">
    <property type="entry name" value="RmlC-like cupins"/>
    <property type="match status" value="1"/>
</dbReference>
<protein>
    <submittedName>
        <fullName evidence="1">HutD-family protein</fullName>
    </submittedName>
</protein>
<dbReference type="EMBL" id="PVBR01000011">
    <property type="protein sequence ID" value="PRD42619.1"/>
    <property type="molecule type" value="Genomic_DNA"/>
</dbReference>
<dbReference type="InterPro" id="IPR014710">
    <property type="entry name" value="RmlC-like_jellyroll"/>
</dbReference>
<dbReference type="PANTHER" id="PTHR37943:SF1">
    <property type="entry name" value="PROTEIN VES"/>
    <property type="match status" value="1"/>
</dbReference>
<organism evidence="1 2">
    <name type="scientific">Phyllobacterium phragmitis</name>
    <dbReference type="NCBI Taxonomy" id="2670329"/>
    <lineage>
        <taxon>Bacteria</taxon>
        <taxon>Pseudomonadati</taxon>
        <taxon>Pseudomonadota</taxon>
        <taxon>Alphaproteobacteria</taxon>
        <taxon>Hyphomicrobiales</taxon>
        <taxon>Phyllobacteriaceae</taxon>
        <taxon>Phyllobacterium</taxon>
    </lineage>
</organism>
<dbReference type="Pfam" id="PF05962">
    <property type="entry name" value="HutD"/>
    <property type="match status" value="1"/>
</dbReference>
<evidence type="ECO:0000313" key="1">
    <source>
        <dbReference type="EMBL" id="PRD42619.1"/>
    </source>
</evidence>
<dbReference type="PANTHER" id="PTHR37943">
    <property type="entry name" value="PROTEIN VES"/>
    <property type="match status" value="1"/>
</dbReference>
<dbReference type="CDD" id="cd20293">
    <property type="entry name" value="cupin_HutD_N"/>
    <property type="match status" value="1"/>
</dbReference>
<dbReference type="InterPro" id="IPR010282">
    <property type="entry name" value="Uncharacterised_HutD/Ves"/>
</dbReference>
<sequence length="191" mass="20587">MSLLRAEDHRRMPWKNGGGETTEIAVFPQGAGFADFGWRVSMAKVAGDGPFSHFPGIDRTLAILDGNGLELTFGDGNRAFLDADADPLSFPADITVDARLSDGPITDLNVMTRRGTVTHKVSRIEIDGAIERQTAGMPTLALCHSGKLDVETGDARVSLSALDCAQIEPLPETPMRLSGKAHCFVIEIFYD</sequence>
<dbReference type="AlphaFoldDB" id="A0A2S9IQ16"/>
<dbReference type="InterPro" id="IPR011051">
    <property type="entry name" value="RmlC_Cupin_sf"/>
</dbReference>
<dbReference type="Proteomes" id="UP000239434">
    <property type="component" value="Unassembled WGS sequence"/>
</dbReference>
<keyword evidence="2" id="KW-1185">Reference proteome</keyword>
<reference evidence="1 2" key="1">
    <citation type="submission" date="2018-02" db="EMBL/GenBank/DDBJ databases">
        <title>The draft genome of Phyllobacterium sp. 1N-3.</title>
        <authorList>
            <person name="Liu L."/>
            <person name="Li L."/>
            <person name="Zhang X."/>
            <person name="Wang T."/>
            <person name="Liang L."/>
        </authorList>
    </citation>
    <scope>NUCLEOTIDE SEQUENCE [LARGE SCALE GENOMIC DNA]</scope>
    <source>
        <strain evidence="1 2">1N-3</strain>
    </source>
</reference>
<proteinExistence type="predicted"/>
<comment type="caution">
    <text evidence="1">The sequence shown here is derived from an EMBL/GenBank/DDBJ whole genome shotgun (WGS) entry which is preliminary data.</text>
</comment>
<dbReference type="Gene3D" id="2.60.120.10">
    <property type="entry name" value="Jelly Rolls"/>
    <property type="match status" value="1"/>
</dbReference>
<name>A0A2S9IQ16_9HYPH</name>
<accession>A0A2S9IQ16</accession>
<evidence type="ECO:0000313" key="2">
    <source>
        <dbReference type="Proteomes" id="UP000239434"/>
    </source>
</evidence>